<evidence type="ECO:0000313" key="2">
    <source>
        <dbReference type="EMBL" id="EHJ40190.1"/>
    </source>
</evidence>
<evidence type="ECO:0000256" key="1">
    <source>
        <dbReference type="SAM" id="SignalP"/>
    </source>
</evidence>
<dbReference type="eggNOG" id="ENOG5033BZY">
    <property type="taxonomic scope" value="Bacteria"/>
</dbReference>
<name>G6AXP2_9BACT</name>
<dbReference type="AlphaFoldDB" id="G6AXP2"/>
<sequence length="106" mass="11148">MVFLYNYKNLNLLSMKSLKVMAALLVAAAMTSCSAVNPLAATSNTVGTKCGQASYPVFLSVLTFGGDASINKAAKEAGIKKISHVDVKTTSILGLYGTKTTYVYGE</sequence>
<dbReference type="Proteomes" id="UP000004407">
    <property type="component" value="Unassembled WGS sequence"/>
</dbReference>
<organism evidence="2 3">
    <name type="scientific">Leyella stercorea DSM 18206</name>
    <dbReference type="NCBI Taxonomy" id="1002367"/>
    <lineage>
        <taxon>Bacteria</taxon>
        <taxon>Pseudomonadati</taxon>
        <taxon>Bacteroidota</taxon>
        <taxon>Bacteroidia</taxon>
        <taxon>Bacteroidales</taxon>
        <taxon>Prevotellaceae</taxon>
        <taxon>Leyella</taxon>
    </lineage>
</organism>
<reference evidence="2 3" key="1">
    <citation type="submission" date="2011-08" db="EMBL/GenBank/DDBJ databases">
        <authorList>
            <person name="Weinstock G."/>
            <person name="Sodergren E."/>
            <person name="Clifton S."/>
            <person name="Fulton L."/>
            <person name="Fulton B."/>
            <person name="Courtney L."/>
            <person name="Fronick C."/>
            <person name="Harrison M."/>
            <person name="Strong C."/>
            <person name="Farmer C."/>
            <person name="Delahaunty K."/>
            <person name="Markovic C."/>
            <person name="Hall O."/>
            <person name="Minx P."/>
            <person name="Tomlinson C."/>
            <person name="Mitreva M."/>
            <person name="Hou S."/>
            <person name="Chen J."/>
            <person name="Wollam A."/>
            <person name="Pepin K.H."/>
            <person name="Johnson M."/>
            <person name="Bhonagiri V."/>
            <person name="Zhang X."/>
            <person name="Suruliraj S."/>
            <person name="Warren W."/>
            <person name="Chinwalla A."/>
            <person name="Mardis E.R."/>
            <person name="Wilson R.K."/>
        </authorList>
    </citation>
    <scope>NUCLEOTIDE SEQUENCE [LARGE SCALE GENOMIC DNA]</scope>
    <source>
        <strain evidence="2 3">DSM 18206</strain>
    </source>
</reference>
<keyword evidence="1" id="KW-0732">Signal</keyword>
<dbReference type="InterPro" id="IPR025113">
    <property type="entry name" value="TRL-like"/>
</dbReference>
<comment type="caution">
    <text evidence="2">The sequence shown here is derived from an EMBL/GenBank/DDBJ whole genome shotgun (WGS) entry which is preliminary data.</text>
</comment>
<dbReference type="Pfam" id="PF13146">
    <property type="entry name" value="TRL"/>
    <property type="match status" value="1"/>
</dbReference>
<protein>
    <recommendedName>
        <fullName evidence="4">TRL-like family protein</fullName>
    </recommendedName>
</protein>
<dbReference type="HOGENOM" id="CLU_176271_0_0_10"/>
<accession>G6AXP2</accession>
<gene>
    <name evidence="2" type="ORF">HMPREF0673_01398</name>
</gene>
<proteinExistence type="predicted"/>
<evidence type="ECO:0000313" key="3">
    <source>
        <dbReference type="Proteomes" id="UP000004407"/>
    </source>
</evidence>
<dbReference type="EMBL" id="AFZZ01000123">
    <property type="protein sequence ID" value="EHJ40190.1"/>
    <property type="molecule type" value="Genomic_DNA"/>
</dbReference>
<dbReference type="PATRIC" id="fig|1002367.3.peg.1121"/>
<feature type="chain" id="PRO_5003485123" description="TRL-like family protein" evidence="1">
    <location>
        <begin position="36"/>
        <end position="106"/>
    </location>
</feature>
<evidence type="ECO:0008006" key="4">
    <source>
        <dbReference type="Google" id="ProtNLM"/>
    </source>
</evidence>
<feature type="signal peptide" evidence="1">
    <location>
        <begin position="1"/>
        <end position="35"/>
    </location>
</feature>